<protein>
    <submittedName>
        <fullName evidence="2">Uncharacterized protein</fullName>
    </submittedName>
</protein>
<evidence type="ECO:0000313" key="2">
    <source>
        <dbReference type="EMBL" id="KGK34758.1"/>
    </source>
</evidence>
<feature type="compositionally biased region" description="Polar residues" evidence="1">
    <location>
        <begin position="23"/>
        <end position="33"/>
    </location>
</feature>
<name>A0A099NPM7_PICKU</name>
<comment type="caution">
    <text evidence="2">The sequence shown here is derived from an EMBL/GenBank/DDBJ whole genome shotgun (WGS) entry which is preliminary data.</text>
</comment>
<feature type="compositionally biased region" description="Basic and acidic residues" evidence="1">
    <location>
        <begin position="1"/>
        <end position="21"/>
    </location>
</feature>
<proteinExistence type="predicted"/>
<evidence type="ECO:0000256" key="1">
    <source>
        <dbReference type="SAM" id="MobiDB-lite"/>
    </source>
</evidence>
<dbReference type="EMBL" id="JQFK01001313">
    <property type="protein sequence ID" value="KGK34758.1"/>
    <property type="molecule type" value="Genomic_DNA"/>
</dbReference>
<reference evidence="3" key="1">
    <citation type="journal article" date="2014" name="Microb. Cell Fact.">
        <title>Exploiting Issatchenkia orientalis SD108 for succinic acid production.</title>
        <authorList>
            <person name="Xiao H."/>
            <person name="Shao Z."/>
            <person name="Jiang Y."/>
            <person name="Dole S."/>
            <person name="Zhao H."/>
        </authorList>
    </citation>
    <scope>NUCLEOTIDE SEQUENCE [LARGE SCALE GENOMIC DNA]</scope>
    <source>
        <strain evidence="3">SD108</strain>
    </source>
</reference>
<evidence type="ECO:0000313" key="3">
    <source>
        <dbReference type="Proteomes" id="UP000029867"/>
    </source>
</evidence>
<accession>A0A099NPM7</accession>
<sequence>MRVSSPREEVELYRDTLEKENCYNGNNPTTSPY</sequence>
<feature type="non-terminal residue" evidence="2">
    <location>
        <position position="33"/>
    </location>
</feature>
<dbReference type="AlphaFoldDB" id="A0A099NPM7"/>
<gene>
    <name evidence="2" type="ORF">JL09_g6093</name>
</gene>
<dbReference type="Proteomes" id="UP000029867">
    <property type="component" value="Unassembled WGS sequence"/>
</dbReference>
<dbReference type="HOGENOM" id="CLU_3387173_0_0_1"/>
<organism evidence="2 3">
    <name type="scientific">Pichia kudriavzevii</name>
    <name type="common">Yeast</name>
    <name type="synonym">Issatchenkia orientalis</name>
    <dbReference type="NCBI Taxonomy" id="4909"/>
    <lineage>
        <taxon>Eukaryota</taxon>
        <taxon>Fungi</taxon>
        <taxon>Dikarya</taxon>
        <taxon>Ascomycota</taxon>
        <taxon>Saccharomycotina</taxon>
        <taxon>Pichiomycetes</taxon>
        <taxon>Pichiales</taxon>
        <taxon>Pichiaceae</taxon>
        <taxon>Pichia</taxon>
    </lineage>
</organism>
<feature type="region of interest" description="Disordered" evidence="1">
    <location>
        <begin position="1"/>
        <end position="33"/>
    </location>
</feature>